<evidence type="ECO:0000259" key="1">
    <source>
        <dbReference type="Pfam" id="PF13456"/>
    </source>
</evidence>
<dbReference type="PANTHER" id="PTHR47723:SF19">
    <property type="entry name" value="POLYNUCLEOTIDYL TRANSFERASE, RIBONUCLEASE H-LIKE SUPERFAMILY PROTEIN"/>
    <property type="match status" value="1"/>
</dbReference>
<dbReference type="CDD" id="cd06222">
    <property type="entry name" value="RNase_H_like"/>
    <property type="match status" value="1"/>
</dbReference>
<accession>A0A6A2XD06</accession>
<protein>
    <recommendedName>
        <fullName evidence="1">RNase H type-1 domain-containing protein</fullName>
    </recommendedName>
</protein>
<evidence type="ECO:0000313" key="2">
    <source>
        <dbReference type="EMBL" id="KAE8656309.1"/>
    </source>
</evidence>
<dbReference type="Proteomes" id="UP000436088">
    <property type="component" value="Unassembled WGS sequence"/>
</dbReference>
<dbReference type="SUPFAM" id="SSF53098">
    <property type="entry name" value="Ribonuclease H-like"/>
    <property type="match status" value="1"/>
</dbReference>
<dbReference type="InterPro" id="IPR002156">
    <property type="entry name" value="RNaseH_domain"/>
</dbReference>
<dbReference type="InterPro" id="IPR053151">
    <property type="entry name" value="RNase_H-like"/>
</dbReference>
<evidence type="ECO:0000313" key="3">
    <source>
        <dbReference type="Proteomes" id="UP000436088"/>
    </source>
</evidence>
<comment type="caution">
    <text evidence="2">The sequence shown here is derived from an EMBL/GenBank/DDBJ whole genome shotgun (WGS) entry which is preliminary data.</text>
</comment>
<dbReference type="InterPro" id="IPR044730">
    <property type="entry name" value="RNase_H-like_dom_plant"/>
</dbReference>
<dbReference type="AlphaFoldDB" id="A0A6A2XD06"/>
<feature type="domain" description="RNase H type-1" evidence="1">
    <location>
        <begin position="48"/>
        <end position="166"/>
    </location>
</feature>
<reference evidence="2" key="1">
    <citation type="submission" date="2019-09" db="EMBL/GenBank/DDBJ databases">
        <title>Draft genome information of white flower Hibiscus syriacus.</title>
        <authorList>
            <person name="Kim Y.-M."/>
        </authorList>
    </citation>
    <scope>NUCLEOTIDE SEQUENCE [LARGE SCALE GENOMIC DNA]</scope>
    <source>
        <strain evidence="2">YM2019G1</strain>
    </source>
</reference>
<dbReference type="InterPro" id="IPR012337">
    <property type="entry name" value="RNaseH-like_sf"/>
</dbReference>
<keyword evidence="3" id="KW-1185">Reference proteome</keyword>
<dbReference type="Pfam" id="PF13456">
    <property type="entry name" value="RVT_3"/>
    <property type="match status" value="1"/>
</dbReference>
<dbReference type="PANTHER" id="PTHR47723">
    <property type="entry name" value="OS05G0353850 PROTEIN"/>
    <property type="match status" value="1"/>
</dbReference>
<dbReference type="GO" id="GO:0003676">
    <property type="term" value="F:nucleic acid binding"/>
    <property type="evidence" value="ECO:0007669"/>
    <property type="project" value="InterPro"/>
</dbReference>
<dbReference type="EMBL" id="VEPZ02001768">
    <property type="protein sequence ID" value="KAE8656309.1"/>
    <property type="molecule type" value="Genomic_DNA"/>
</dbReference>
<gene>
    <name evidence="2" type="ORF">F3Y22_tig00117005pilonHSYRG00392</name>
</gene>
<name>A0A6A2XD06_HIBSY</name>
<organism evidence="2 3">
    <name type="scientific">Hibiscus syriacus</name>
    <name type="common">Rose of Sharon</name>
    <dbReference type="NCBI Taxonomy" id="106335"/>
    <lineage>
        <taxon>Eukaryota</taxon>
        <taxon>Viridiplantae</taxon>
        <taxon>Streptophyta</taxon>
        <taxon>Embryophyta</taxon>
        <taxon>Tracheophyta</taxon>
        <taxon>Spermatophyta</taxon>
        <taxon>Magnoliopsida</taxon>
        <taxon>eudicotyledons</taxon>
        <taxon>Gunneridae</taxon>
        <taxon>Pentapetalae</taxon>
        <taxon>rosids</taxon>
        <taxon>malvids</taxon>
        <taxon>Malvales</taxon>
        <taxon>Malvaceae</taxon>
        <taxon>Malvoideae</taxon>
        <taxon>Hibiscus</taxon>
    </lineage>
</organism>
<dbReference type="InterPro" id="IPR036397">
    <property type="entry name" value="RNaseH_sf"/>
</dbReference>
<proteinExistence type="predicted"/>
<dbReference type="GO" id="GO:0004523">
    <property type="term" value="F:RNA-DNA hybrid ribonuclease activity"/>
    <property type="evidence" value="ECO:0007669"/>
    <property type="project" value="InterPro"/>
</dbReference>
<sequence length="214" mass="24079">MFISSSYYCSVGWARLYNTSSRQHSRNNVTIVENIQWTTPPTDWICLNTDAVVSQVSDVGSIGVLRNHEGSHFLSFFKYIGVTTVLQTELWEILEGLRVVKSNNFDHILVPLDNADAIKLLFPPPSPPHSPFPLVRSITLLCEEDRRLEFTRVPREANMVADYLSKLDSSSDSMAYDSSSLLLVCLIYYKKTVLDLPMLGLGVSNVLALALFLF</sequence>
<dbReference type="Gene3D" id="3.30.420.10">
    <property type="entry name" value="Ribonuclease H-like superfamily/Ribonuclease H"/>
    <property type="match status" value="1"/>
</dbReference>